<dbReference type="InterPro" id="IPR047187">
    <property type="entry name" value="SF1_C_Upf1"/>
</dbReference>
<evidence type="ECO:0000256" key="5">
    <source>
        <dbReference type="SAM" id="MobiDB-lite"/>
    </source>
</evidence>
<feature type="domain" description="DNA2/NAM7 helicase-like C-terminal" evidence="8">
    <location>
        <begin position="743"/>
        <end position="929"/>
    </location>
</feature>
<dbReference type="EMBL" id="CDSF01000080">
    <property type="protein sequence ID" value="CEO97680.1"/>
    <property type="molecule type" value="Genomic_DNA"/>
</dbReference>
<dbReference type="Proteomes" id="UP000039324">
    <property type="component" value="Unassembled WGS sequence"/>
</dbReference>
<proteinExistence type="predicted"/>
<evidence type="ECO:0000256" key="2">
    <source>
        <dbReference type="ARBA" id="ARBA00022801"/>
    </source>
</evidence>
<dbReference type="InterPro" id="IPR041677">
    <property type="entry name" value="DNA2/NAM7_AAA_11"/>
</dbReference>
<evidence type="ECO:0000256" key="1">
    <source>
        <dbReference type="ARBA" id="ARBA00022741"/>
    </source>
</evidence>
<evidence type="ECO:0000313" key="9">
    <source>
        <dbReference type="EMBL" id="CEO97680.1"/>
    </source>
</evidence>
<dbReference type="EMBL" id="OVEO01000009">
    <property type="protein sequence ID" value="SPQ98226.1"/>
    <property type="molecule type" value="Genomic_DNA"/>
</dbReference>
<name>A0A0G4IR09_PLABS</name>
<evidence type="ECO:0000259" key="7">
    <source>
        <dbReference type="Pfam" id="PF13086"/>
    </source>
</evidence>
<dbReference type="Gene3D" id="3.40.50.300">
    <property type="entry name" value="P-loop containing nucleotide triphosphate hydrolases"/>
    <property type="match status" value="2"/>
</dbReference>
<dbReference type="PANTHER" id="PTHR10887:SF518">
    <property type="entry name" value="RNA HELICASE NONSENSE MRNA REDUCING FACTOR"/>
    <property type="match status" value="1"/>
</dbReference>
<dbReference type="InterPro" id="IPR045055">
    <property type="entry name" value="DNA2/NAM7-like"/>
</dbReference>
<dbReference type="InterPro" id="IPR018838">
    <property type="entry name" value="ZGRF1-like_N"/>
</dbReference>
<evidence type="ECO:0000313" key="11">
    <source>
        <dbReference type="Proteomes" id="UP000039324"/>
    </source>
</evidence>
<dbReference type="STRING" id="37360.A0A0G4IR09"/>
<feature type="region of interest" description="Disordered" evidence="5">
    <location>
        <begin position="987"/>
        <end position="1031"/>
    </location>
</feature>
<accession>A0A0G4IR09</accession>
<dbReference type="InterPro" id="IPR041679">
    <property type="entry name" value="DNA2/NAM7-like_C"/>
</dbReference>
<evidence type="ECO:0000256" key="3">
    <source>
        <dbReference type="ARBA" id="ARBA00022806"/>
    </source>
</evidence>
<feature type="compositionally biased region" description="Polar residues" evidence="5">
    <location>
        <begin position="1015"/>
        <end position="1031"/>
    </location>
</feature>
<organism evidence="9 11">
    <name type="scientific">Plasmodiophora brassicae</name>
    <name type="common">Clubroot disease agent</name>
    <dbReference type="NCBI Taxonomy" id="37360"/>
    <lineage>
        <taxon>Eukaryota</taxon>
        <taxon>Sar</taxon>
        <taxon>Rhizaria</taxon>
        <taxon>Endomyxa</taxon>
        <taxon>Phytomyxea</taxon>
        <taxon>Plasmodiophorida</taxon>
        <taxon>Plasmodiophoridae</taxon>
        <taxon>Plasmodiophora</taxon>
    </lineage>
</organism>
<dbReference type="OrthoDB" id="6513042at2759"/>
<evidence type="ECO:0008006" key="13">
    <source>
        <dbReference type="Google" id="ProtNLM"/>
    </source>
</evidence>
<keyword evidence="1" id="KW-0547">Nucleotide-binding</keyword>
<protein>
    <recommendedName>
        <fullName evidence="13">DUF2439 domain-containing protein</fullName>
    </recommendedName>
</protein>
<keyword evidence="2" id="KW-0378">Hydrolase</keyword>
<evidence type="ECO:0000259" key="8">
    <source>
        <dbReference type="Pfam" id="PF13087"/>
    </source>
</evidence>
<dbReference type="GO" id="GO:0005694">
    <property type="term" value="C:chromosome"/>
    <property type="evidence" value="ECO:0007669"/>
    <property type="project" value="UniProtKB-ARBA"/>
</dbReference>
<gene>
    <name evidence="9" type="ORF">PBRA_005794</name>
    <name evidence="10" type="ORF">PLBR_LOCUS5441</name>
</gene>
<dbReference type="GO" id="GO:0004386">
    <property type="term" value="F:helicase activity"/>
    <property type="evidence" value="ECO:0007669"/>
    <property type="project" value="UniProtKB-KW"/>
</dbReference>
<dbReference type="Proteomes" id="UP000290189">
    <property type="component" value="Unassembled WGS sequence"/>
</dbReference>
<dbReference type="CDD" id="cd18808">
    <property type="entry name" value="SF1_C_Upf1"/>
    <property type="match status" value="1"/>
</dbReference>
<sequence length="1097" mass="121633">MSSTGAPPSTSLWQVTYTKMKIQKNKRWQDGYLMQMSNRKIMLFEDQPGKASDAIDECFLKMGQTIESGLQIDLPNFLVEVDGIVDIAGSQALPTVPSTSQRTIERTAPRTMARIALQPVSNSIVTLSKTVNTIAGPEARKRPKFSLPHKAGPVQRLKPGGRQPVFLGPEQCLPQLIALVDGVTLHRVSIPDKFSDVRSYVNSFFSAVIFEINYMLNELSLAFALLYWQITDASNAPFPRQPTELHGWPRCTKHGGILELTNFKDNSKPTLRCRRRDCSYTVPRDDIVAETTRYPPLFEIPIDGHKQRQKFYNSHHVAYYSSCELIRQSNHNSGNGPSTGRLFLKVETKEPSSTFALHDCWIVSNSPSFQQETDLRSWTIIASALYHAPAKTGFLEIALLPGSTLPAPVKAKGKHEHLFAIRAPNIHTEVSMLQHLLFLERSGESRSPPLLRSILDPMRAGNFRGMLTSKRVPESNGIQVTVEGCSSLETLVDDIIHDFTLNDCQQRVIRSVAEWFHPEAKPDCKSPFVLVHGVFGSGKSHLLAATVIFLCRAFDILGDNSSRILIASLTNVAVDRILLSLQDRQFTDFSRVGSVKRVAKPLLQFVMHWSEKASSQEESDAIAIQQYREMLSDPETTPADRCHIRKAIEELSFQKTMARAERLKSRRVVGATCAATELTVFSESEFTFVVLDECSQMIESLSLLPLTKFNSARAVLVGDPVQLPPTLMSSNLVCGSSDGDDLRKTMFVRLHRAGLPTIMLDTQYRCHPSLSLLCSRLFYKDQLKDGVSLHDREEILVGCPPLAFIDMSQRKSQQLSTAGGSLYNQDEIGVICKLVRIITSVNSLKCASIGIIALYKSQEARLRSVLQETIDLGDQDIQISTVDAFQGSEKDIIILSCVRSSGVGFTNCPYRLNVALSRARYHLIIVGSRSALGQDPLWANILRYAQAVAGKHAAEKATLIQFPDVPAISTINITSRDPISVVTRPERALGHQDQSASGQAPSSQNSPEALVPTPTALSSSQMGTWAPSSSASTHLSQLGLCARPVDERVTRRIDEDLGDDRLLNHCMVSLPEKRPNPTTQYTIENFIDGDVDPLLEF</sequence>
<feature type="domain" description="DNA2/NAM7 helicase helicase" evidence="7">
    <location>
        <begin position="501"/>
        <end position="729"/>
    </location>
</feature>
<feature type="domain" description="5'-3' DNA helicase ZGRF1-like N-terminal" evidence="6">
    <location>
        <begin position="13"/>
        <end position="84"/>
    </location>
</feature>
<keyword evidence="3" id="KW-0347">Helicase</keyword>
<dbReference type="InterPro" id="IPR027417">
    <property type="entry name" value="P-loop_NTPase"/>
</dbReference>
<evidence type="ECO:0000259" key="6">
    <source>
        <dbReference type="Pfam" id="PF10382"/>
    </source>
</evidence>
<dbReference type="GO" id="GO:0016787">
    <property type="term" value="F:hydrolase activity"/>
    <property type="evidence" value="ECO:0007669"/>
    <property type="project" value="UniProtKB-KW"/>
</dbReference>
<dbReference type="AlphaFoldDB" id="A0A0G4IR09"/>
<dbReference type="Pfam" id="PF10382">
    <property type="entry name" value="ZGRF1-like_N"/>
    <property type="match status" value="1"/>
</dbReference>
<dbReference type="FunFam" id="3.40.50.300:FF:000326">
    <property type="entry name" value="P-loop containing nucleoside triphosphate hydrolase"/>
    <property type="match status" value="1"/>
</dbReference>
<keyword evidence="10" id="KW-0496">Mitochondrion</keyword>
<dbReference type="Pfam" id="PF13087">
    <property type="entry name" value="AAA_12"/>
    <property type="match status" value="1"/>
</dbReference>
<dbReference type="SUPFAM" id="SSF52540">
    <property type="entry name" value="P-loop containing nucleoside triphosphate hydrolases"/>
    <property type="match status" value="1"/>
</dbReference>
<evidence type="ECO:0000313" key="10">
    <source>
        <dbReference type="EMBL" id="SPQ98226.1"/>
    </source>
</evidence>
<reference evidence="9 11" key="1">
    <citation type="submission" date="2015-02" db="EMBL/GenBank/DDBJ databases">
        <authorList>
            <person name="Chooi Y.-H."/>
        </authorList>
    </citation>
    <scope>NUCLEOTIDE SEQUENCE [LARGE SCALE GENOMIC DNA]</scope>
    <source>
        <strain evidence="9">E3</strain>
    </source>
</reference>
<keyword evidence="4" id="KW-0067">ATP-binding</keyword>
<reference evidence="10 12" key="2">
    <citation type="submission" date="2018-03" db="EMBL/GenBank/DDBJ databases">
        <authorList>
            <person name="Fogelqvist J."/>
        </authorList>
    </citation>
    <scope>NUCLEOTIDE SEQUENCE [LARGE SCALE GENOMIC DNA]</scope>
</reference>
<evidence type="ECO:0000256" key="4">
    <source>
        <dbReference type="ARBA" id="ARBA00022840"/>
    </source>
</evidence>
<geneLocation type="mitochondrion" evidence="10"/>
<feature type="compositionally biased region" description="Polar residues" evidence="5">
    <location>
        <begin position="992"/>
        <end position="1007"/>
    </location>
</feature>
<evidence type="ECO:0000313" key="12">
    <source>
        <dbReference type="Proteomes" id="UP000290189"/>
    </source>
</evidence>
<dbReference type="PANTHER" id="PTHR10887">
    <property type="entry name" value="DNA2/NAM7 HELICASE FAMILY"/>
    <property type="match status" value="1"/>
</dbReference>
<dbReference type="Pfam" id="PF13086">
    <property type="entry name" value="AAA_11"/>
    <property type="match status" value="1"/>
</dbReference>
<dbReference type="GO" id="GO:0005524">
    <property type="term" value="F:ATP binding"/>
    <property type="evidence" value="ECO:0007669"/>
    <property type="project" value="UniProtKB-KW"/>
</dbReference>
<keyword evidence="11" id="KW-1185">Reference proteome</keyword>